<evidence type="ECO:0000313" key="9">
    <source>
        <dbReference type="EMBL" id="TFE83307.1"/>
    </source>
</evidence>
<dbReference type="Gene3D" id="1.10.3720.10">
    <property type="entry name" value="MetI-like"/>
    <property type="match status" value="1"/>
</dbReference>
<keyword evidence="10" id="KW-1185">Reference proteome</keyword>
<dbReference type="RefSeq" id="WP_134757298.1">
    <property type="nucleotide sequence ID" value="NZ_MYFO02000016.1"/>
</dbReference>
<feature type="transmembrane region" description="Helical" evidence="7">
    <location>
        <begin position="174"/>
        <end position="192"/>
    </location>
</feature>
<evidence type="ECO:0000256" key="2">
    <source>
        <dbReference type="ARBA" id="ARBA00022448"/>
    </source>
</evidence>
<evidence type="ECO:0000256" key="7">
    <source>
        <dbReference type="RuleBase" id="RU363032"/>
    </source>
</evidence>
<protein>
    <submittedName>
        <fullName evidence="9">Peptide ABC transporter permease</fullName>
    </submittedName>
</protein>
<evidence type="ECO:0000256" key="1">
    <source>
        <dbReference type="ARBA" id="ARBA00004651"/>
    </source>
</evidence>
<dbReference type="PANTHER" id="PTHR43163:SF6">
    <property type="entry name" value="DIPEPTIDE TRANSPORT SYSTEM PERMEASE PROTEIN DPPB-RELATED"/>
    <property type="match status" value="1"/>
</dbReference>
<keyword evidence="6 7" id="KW-0472">Membrane</keyword>
<evidence type="ECO:0000256" key="3">
    <source>
        <dbReference type="ARBA" id="ARBA00022475"/>
    </source>
</evidence>
<dbReference type="AlphaFoldDB" id="A0A4Y8PQZ5"/>
<evidence type="ECO:0000259" key="8">
    <source>
        <dbReference type="PROSITE" id="PS50928"/>
    </source>
</evidence>
<evidence type="ECO:0000256" key="5">
    <source>
        <dbReference type="ARBA" id="ARBA00022989"/>
    </source>
</evidence>
<feature type="transmembrane region" description="Helical" evidence="7">
    <location>
        <begin position="133"/>
        <end position="154"/>
    </location>
</feature>
<evidence type="ECO:0000256" key="6">
    <source>
        <dbReference type="ARBA" id="ARBA00023136"/>
    </source>
</evidence>
<proteinExistence type="inferred from homology"/>
<feature type="transmembrane region" description="Helical" evidence="7">
    <location>
        <begin position="227"/>
        <end position="253"/>
    </location>
</feature>
<keyword evidence="4 7" id="KW-0812">Transmembrane</keyword>
<sequence length="310" mass="33926">MVRYMTRRLLYALLTLWLIATLTFVLMKQLPGDPLGEGAERIPQETRALLLRQYGLDKPLWQQYATYMGHVAHGDLGVSYQFPAQRVTDIIRQALPASLELGLWSLALAAAMGLTLGMYAAMRHNRAGDYAAMLVAVMGVAVPSMIAGPLLSYFVGVKLGWLPAGLWEGPQHRVLPALALSFGTVAVLARLMRATLLEVLQMDYIQTARAKGLSGPAVLIRHALRNALLPVLTIIGPIFVNVITGTLVVEQVFAVPGLGKHFVESVYANDYTMIAGLTIFYSALLIAVMWLTDVLYGWVDPRIRLQKGGA</sequence>
<dbReference type="EMBL" id="MYFO01000052">
    <property type="protein sequence ID" value="TFE83307.1"/>
    <property type="molecule type" value="Genomic_DNA"/>
</dbReference>
<comment type="subcellular location">
    <subcellularLocation>
        <location evidence="1 7">Cell membrane</location>
        <topology evidence="1 7">Multi-pass membrane protein</topology>
    </subcellularLocation>
</comment>
<organism evidence="9 10">
    <name type="scientific">Paenibacillus athensensis</name>
    <dbReference type="NCBI Taxonomy" id="1967502"/>
    <lineage>
        <taxon>Bacteria</taxon>
        <taxon>Bacillati</taxon>
        <taxon>Bacillota</taxon>
        <taxon>Bacilli</taxon>
        <taxon>Bacillales</taxon>
        <taxon>Paenibacillaceae</taxon>
        <taxon>Paenibacillus</taxon>
    </lineage>
</organism>
<dbReference type="Proteomes" id="UP000298246">
    <property type="component" value="Unassembled WGS sequence"/>
</dbReference>
<dbReference type="GO" id="GO:0005886">
    <property type="term" value="C:plasma membrane"/>
    <property type="evidence" value="ECO:0007669"/>
    <property type="project" value="UniProtKB-SubCell"/>
</dbReference>
<accession>A0A4Y8PQZ5</accession>
<keyword evidence="3" id="KW-1003">Cell membrane</keyword>
<feature type="transmembrane region" description="Helical" evidence="7">
    <location>
        <begin position="273"/>
        <end position="299"/>
    </location>
</feature>
<dbReference type="CDD" id="cd06261">
    <property type="entry name" value="TM_PBP2"/>
    <property type="match status" value="1"/>
</dbReference>
<feature type="transmembrane region" description="Helical" evidence="7">
    <location>
        <begin position="101"/>
        <end position="121"/>
    </location>
</feature>
<comment type="similarity">
    <text evidence="7">Belongs to the binding-protein-dependent transport system permease family.</text>
</comment>
<dbReference type="PANTHER" id="PTHR43163">
    <property type="entry name" value="DIPEPTIDE TRANSPORT SYSTEM PERMEASE PROTEIN DPPB-RELATED"/>
    <property type="match status" value="1"/>
</dbReference>
<reference evidence="9 10" key="1">
    <citation type="submission" date="2017-03" db="EMBL/GenBank/DDBJ databases">
        <title>Isolation of Levoglucosan Utilizing Bacteria.</title>
        <authorList>
            <person name="Arya A.S."/>
        </authorList>
    </citation>
    <scope>NUCLEOTIDE SEQUENCE [LARGE SCALE GENOMIC DNA]</scope>
    <source>
        <strain evidence="9 10">MEC069</strain>
    </source>
</reference>
<comment type="caution">
    <text evidence="9">The sequence shown here is derived from an EMBL/GenBank/DDBJ whole genome shotgun (WGS) entry which is preliminary data.</text>
</comment>
<dbReference type="Pfam" id="PF00528">
    <property type="entry name" value="BPD_transp_1"/>
    <property type="match status" value="1"/>
</dbReference>
<dbReference type="InterPro" id="IPR035906">
    <property type="entry name" value="MetI-like_sf"/>
</dbReference>
<dbReference type="GO" id="GO:0055085">
    <property type="term" value="P:transmembrane transport"/>
    <property type="evidence" value="ECO:0007669"/>
    <property type="project" value="InterPro"/>
</dbReference>
<keyword evidence="2 7" id="KW-0813">Transport</keyword>
<evidence type="ECO:0000313" key="10">
    <source>
        <dbReference type="Proteomes" id="UP000298246"/>
    </source>
</evidence>
<dbReference type="InterPro" id="IPR000515">
    <property type="entry name" value="MetI-like"/>
</dbReference>
<dbReference type="OrthoDB" id="24153at2"/>
<dbReference type="Pfam" id="PF19300">
    <property type="entry name" value="BPD_transp_1_N"/>
    <property type="match status" value="1"/>
</dbReference>
<keyword evidence="5 7" id="KW-1133">Transmembrane helix</keyword>
<dbReference type="PROSITE" id="PS50928">
    <property type="entry name" value="ABC_TM1"/>
    <property type="match status" value="1"/>
</dbReference>
<feature type="domain" description="ABC transmembrane type-1" evidence="8">
    <location>
        <begin position="95"/>
        <end position="292"/>
    </location>
</feature>
<evidence type="ECO:0000256" key="4">
    <source>
        <dbReference type="ARBA" id="ARBA00022692"/>
    </source>
</evidence>
<gene>
    <name evidence="9" type="ORF">B5M42_23310</name>
</gene>
<dbReference type="InterPro" id="IPR045621">
    <property type="entry name" value="BPD_transp_1_N"/>
</dbReference>
<dbReference type="SUPFAM" id="SSF161098">
    <property type="entry name" value="MetI-like"/>
    <property type="match status" value="1"/>
</dbReference>
<name>A0A4Y8PQZ5_9BACL</name>